<dbReference type="AlphaFoldDB" id="A0A7X3LHA1"/>
<accession>A0A7X3LHA1</accession>
<dbReference type="Proteomes" id="UP000460318">
    <property type="component" value="Unassembled WGS sequence"/>
</dbReference>
<gene>
    <name evidence="2" type="ORF">GRF59_05000</name>
</gene>
<dbReference type="CDD" id="cd01983">
    <property type="entry name" value="SIMIBI"/>
    <property type="match status" value="1"/>
</dbReference>
<evidence type="ECO:0000313" key="2">
    <source>
        <dbReference type="EMBL" id="MWV42979.1"/>
    </source>
</evidence>
<dbReference type="SUPFAM" id="SSF52540">
    <property type="entry name" value="P-loop containing nucleoside triphosphate hydrolases"/>
    <property type="match status" value="1"/>
</dbReference>
<dbReference type="Pfam" id="PF20720">
    <property type="entry name" value="nSTAND3"/>
    <property type="match status" value="1"/>
</dbReference>
<evidence type="ECO:0000259" key="1">
    <source>
        <dbReference type="Pfam" id="PF20720"/>
    </source>
</evidence>
<organism evidence="2 3">
    <name type="scientific">Paenibacillus dendrobii</name>
    <dbReference type="NCBI Taxonomy" id="2691084"/>
    <lineage>
        <taxon>Bacteria</taxon>
        <taxon>Bacillati</taxon>
        <taxon>Bacillota</taxon>
        <taxon>Bacilli</taxon>
        <taxon>Bacillales</taxon>
        <taxon>Paenibacillaceae</taxon>
        <taxon>Paenibacillus</taxon>
    </lineage>
</organism>
<name>A0A7X3LHA1_9BACL</name>
<protein>
    <recommendedName>
        <fullName evidence="1">Novel STAND NTPase 3 domain-containing protein</fullName>
    </recommendedName>
</protein>
<proteinExistence type="predicted"/>
<dbReference type="InterPro" id="IPR027417">
    <property type="entry name" value="P-loop_NTPase"/>
</dbReference>
<sequence length="794" mass="94387">MEAGIQFMFNFQNLNDFEFELLSRDVVSKEFGLDLRTYTKGRDGGIDIRGFVANDVVVQVKHYPKSSFSNLKNSLDKEVAKIKKLNIKKYIVVTSFFLTPEKEDEIFAMFENYMDTKKQIIDGSRLNTILAEADNLDIVRKNYKLWLTSTNVLDTLNHNSLIIDTNSYIYEIDRKMNLFVETKQFLKALEVLEKNNCILLDGNPGVGKTTVSQMLITHFIKDGYSPKYLSNNSTHQIKNSLFNDDKKELILLNDFLGQHYEQYKPELLEEIKALINYFVKYPHQKKLILNTRITILNEVLMKNNDFKFFLEDSTIEALRIDVSQLTYFEKARILYSHIYYYKLPQKHFNQILTDKRYLQIIEHPNYNPRIIEYITRRSTWNSTDPESYFSVMMNHLLNPKDVWKNEFEKLSTFDRIFINTLYSLTNEEINIEILRECFEKRLNHSKYDTTINVFADCLDRLTDSLIKIVDLGMERFVGVINPSINDYIFHELQNNYSEIQAIYKHSVYFEQMEKLLIINKGLFQNIFIDKITTREFLSLKTYTAPIQYFYLFYIAELNIMNHDLSYTIHNLLFDRETYKQNSLKDHSILLGKYFCNLDMIQFYKLHSLFNSLNRMEYIYEKTDYSFMEKFIPIHEEYLRILSDGNILRNNIDDVIVPIRFNIKWAIELEIVSTLNYRMKELIMNKIAKYHDENLDDEFPDHIISNLTMELKSEISLLSDQLIKRLNSIIFCKRELKIDYDIILEESSFEHVAYQVTDNYIEGDTGMESSKIVSHDDDIHMIDHMFAHYRSEEET</sequence>
<feature type="domain" description="Novel STAND NTPase 3" evidence="1">
    <location>
        <begin position="179"/>
        <end position="339"/>
    </location>
</feature>
<evidence type="ECO:0000313" key="3">
    <source>
        <dbReference type="Proteomes" id="UP000460318"/>
    </source>
</evidence>
<dbReference type="InterPro" id="IPR049050">
    <property type="entry name" value="nSTAND3"/>
</dbReference>
<dbReference type="EMBL" id="WUBI01000001">
    <property type="protein sequence ID" value="MWV42979.1"/>
    <property type="molecule type" value="Genomic_DNA"/>
</dbReference>
<dbReference type="Gene3D" id="3.40.50.300">
    <property type="entry name" value="P-loop containing nucleotide triphosphate hydrolases"/>
    <property type="match status" value="1"/>
</dbReference>
<reference evidence="2 3" key="1">
    <citation type="submission" date="2019-12" db="EMBL/GenBank/DDBJ databases">
        <title>Paenibacillus sp. nov., an endophytic bacterium isolated from the stem of Dendrobium.</title>
        <authorList>
            <person name="Zhao R."/>
        </authorList>
    </citation>
    <scope>NUCLEOTIDE SEQUENCE [LARGE SCALE GENOMIC DNA]</scope>
    <source>
        <strain evidence="2 3">HJL G12</strain>
    </source>
</reference>
<keyword evidence="3" id="KW-1185">Reference proteome</keyword>
<comment type="caution">
    <text evidence="2">The sequence shown here is derived from an EMBL/GenBank/DDBJ whole genome shotgun (WGS) entry which is preliminary data.</text>
</comment>